<accession>A0A5B0SJE4</accession>
<dbReference type="EMBL" id="VDEP01000004">
    <property type="protein sequence ID" value="KAA1138081.1"/>
    <property type="molecule type" value="Genomic_DNA"/>
</dbReference>
<proteinExistence type="predicted"/>
<sequence>MYLASWKGNLPAGEVHALPAGRQPFQSTRYMPRRLEGPCRLEGNPSSRPLVLGIPGDTRISAGIWGGERTSASPGGYPLALADIRQRIADIRNGLSPPISSSGPASFLVRDNLAMHSWTGWWSPRNTKDRQVLVRPPAGATRGIHGEKRCRCWNSGSAQTQSVAGKPPHREPKNFKSQKFVEWWKMGFKE</sequence>
<comment type="caution">
    <text evidence="1">The sequence shown here is derived from an EMBL/GenBank/DDBJ whole genome shotgun (WGS) entry which is preliminary data.</text>
</comment>
<organism evidence="1 2">
    <name type="scientific">Puccinia graminis f. sp. tritici</name>
    <dbReference type="NCBI Taxonomy" id="56615"/>
    <lineage>
        <taxon>Eukaryota</taxon>
        <taxon>Fungi</taxon>
        <taxon>Dikarya</taxon>
        <taxon>Basidiomycota</taxon>
        <taxon>Pucciniomycotina</taxon>
        <taxon>Pucciniomycetes</taxon>
        <taxon>Pucciniales</taxon>
        <taxon>Pucciniaceae</taxon>
        <taxon>Puccinia</taxon>
    </lineage>
</organism>
<protein>
    <submittedName>
        <fullName evidence="1">Uncharacterized protein</fullName>
    </submittedName>
</protein>
<gene>
    <name evidence="1" type="ORF">PGTUg99_029069</name>
</gene>
<name>A0A5B0SJE4_PUCGR</name>
<reference evidence="1 2" key="1">
    <citation type="submission" date="2019-05" db="EMBL/GenBank/DDBJ databases">
        <title>Emergence of the Ug99 lineage of the wheat stem rust pathogen through somatic hybridization.</title>
        <authorList>
            <person name="Li F."/>
            <person name="Upadhyaya N.M."/>
            <person name="Sperschneider J."/>
            <person name="Matny O."/>
            <person name="Nguyen-Phuc H."/>
            <person name="Mago R."/>
            <person name="Raley C."/>
            <person name="Miller M.E."/>
            <person name="Silverstein K.A.T."/>
            <person name="Henningsen E."/>
            <person name="Hirsch C.D."/>
            <person name="Visser B."/>
            <person name="Pretorius Z.A."/>
            <person name="Steffenson B.J."/>
            <person name="Schwessinger B."/>
            <person name="Dodds P.N."/>
            <person name="Figueroa M."/>
        </authorList>
    </citation>
    <scope>NUCLEOTIDE SEQUENCE [LARGE SCALE GENOMIC DNA]</scope>
    <source>
        <strain evidence="1 2">Ug99</strain>
    </source>
</reference>
<dbReference type="Proteomes" id="UP000325313">
    <property type="component" value="Unassembled WGS sequence"/>
</dbReference>
<evidence type="ECO:0000313" key="2">
    <source>
        <dbReference type="Proteomes" id="UP000325313"/>
    </source>
</evidence>
<dbReference type="AlphaFoldDB" id="A0A5B0SJE4"/>
<evidence type="ECO:0000313" key="1">
    <source>
        <dbReference type="EMBL" id="KAA1138081.1"/>
    </source>
</evidence>